<reference evidence="6 7" key="1">
    <citation type="submission" date="2017-10" db="EMBL/GenBank/DDBJ databases">
        <title>Bacillus sp. nov., a halophilic bacterium isolated from a Yangshapao Lake.</title>
        <authorList>
            <person name="Wang H."/>
        </authorList>
    </citation>
    <scope>NUCLEOTIDE SEQUENCE [LARGE SCALE GENOMIC DNA]</scope>
    <source>
        <strain evidence="6 7">YSP-3</strain>
    </source>
</reference>
<proteinExistence type="predicted"/>
<evidence type="ECO:0000256" key="1">
    <source>
        <dbReference type="ARBA" id="ARBA00022729"/>
    </source>
</evidence>
<dbReference type="CDD" id="cd12797">
    <property type="entry name" value="M23_peptidase"/>
    <property type="match status" value="1"/>
</dbReference>
<evidence type="ECO:0000256" key="2">
    <source>
        <dbReference type="SAM" id="MobiDB-lite"/>
    </source>
</evidence>
<evidence type="ECO:0000313" key="6">
    <source>
        <dbReference type="EMBL" id="PYZ95828.1"/>
    </source>
</evidence>
<dbReference type="OrthoDB" id="9805070at2"/>
<feature type="compositionally biased region" description="Basic and acidic residues" evidence="2">
    <location>
        <begin position="39"/>
        <end position="60"/>
    </location>
</feature>
<feature type="domain" description="Peptidoglycan hydrolase PcsB coiled-coil" evidence="5">
    <location>
        <begin position="110"/>
        <end position="183"/>
    </location>
</feature>
<feature type="region of interest" description="Disordered" evidence="2">
    <location>
        <begin position="429"/>
        <end position="457"/>
    </location>
</feature>
<evidence type="ECO:0000259" key="4">
    <source>
        <dbReference type="Pfam" id="PF01551"/>
    </source>
</evidence>
<evidence type="ECO:0000256" key="3">
    <source>
        <dbReference type="SAM" id="SignalP"/>
    </source>
</evidence>
<dbReference type="Pfam" id="PF24568">
    <property type="entry name" value="CC_PcsB"/>
    <property type="match status" value="1"/>
</dbReference>
<gene>
    <name evidence="6" type="ORF">CR205_15700</name>
</gene>
<dbReference type="Proteomes" id="UP000248066">
    <property type="component" value="Unassembled WGS sequence"/>
</dbReference>
<dbReference type="RefSeq" id="WP_110521105.1">
    <property type="nucleotide sequence ID" value="NZ_PDOF01000003.1"/>
</dbReference>
<feature type="domain" description="M23ase beta-sheet core" evidence="4">
    <location>
        <begin position="346"/>
        <end position="440"/>
    </location>
</feature>
<feature type="signal peptide" evidence="3">
    <location>
        <begin position="1"/>
        <end position="22"/>
    </location>
</feature>
<dbReference type="SUPFAM" id="SSF51261">
    <property type="entry name" value="Duplicated hybrid motif"/>
    <property type="match status" value="1"/>
</dbReference>
<feature type="compositionally biased region" description="Basic and acidic residues" evidence="2">
    <location>
        <begin position="432"/>
        <end position="457"/>
    </location>
</feature>
<evidence type="ECO:0000259" key="5">
    <source>
        <dbReference type="Pfam" id="PF24568"/>
    </source>
</evidence>
<comment type="caution">
    <text evidence="6">The sequence shown here is derived from an EMBL/GenBank/DDBJ whole genome shotgun (WGS) entry which is preliminary data.</text>
</comment>
<dbReference type="EMBL" id="PDOF01000003">
    <property type="protein sequence ID" value="PYZ95828.1"/>
    <property type="molecule type" value="Genomic_DNA"/>
</dbReference>
<feature type="compositionally biased region" description="Basic and acidic residues" evidence="2">
    <location>
        <begin position="268"/>
        <end position="288"/>
    </location>
</feature>
<dbReference type="PANTHER" id="PTHR21666">
    <property type="entry name" value="PEPTIDASE-RELATED"/>
    <property type="match status" value="1"/>
</dbReference>
<keyword evidence="1 3" id="KW-0732">Signal</keyword>
<feature type="chain" id="PRO_5015883830" evidence="3">
    <location>
        <begin position="23"/>
        <end position="457"/>
    </location>
</feature>
<feature type="region of interest" description="Disordered" evidence="2">
    <location>
        <begin position="204"/>
        <end position="224"/>
    </location>
</feature>
<dbReference type="PANTHER" id="PTHR21666:SF270">
    <property type="entry name" value="MUREIN HYDROLASE ACTIVATOR ENVC"/>
    <property type="match status" value="1"/>
</dbReference>
<feature type="region of interest" description="Disordered" evidence="2">
    <location>
        <begin position="30"/>
        <end position="64"/>
    </location>
</feature>
<dbReference type="InterPro" id="IPR011055">
    <property type="entry name" value="Dup_hybrid_motif"/>
</dbReference>
<dbReference type="AlphaFoldDB" id="A0A2W0HQH4"/>
<sequence length="457" mass="51401">MNRRLVLVSLALILAFSTFAGANHWSTAEANTGDEIKEEIERKQEEQNRNQEESEQKAEELSQVEAEIDALYEEMRELDERTQRTNREIEEKHTEIDQTKERIEELREEIEELHERIAERDELLKDRVNSMYRNGGSVNYLEVLLGSQSFGDLIERINALSTISRQDRNILEQHIEDKQDLEQAKIEIEAELTALEEQMNELESLRADLEKQTEEKDRLAGELEEKGANLKEAILSLEEEQDILAAQEAAAKQELEDWEEEQQRLEEERKRKEEEERKKREEAERKAEEEEASQSESSSSGNSGNSGSSDSSGGGSSSAPSDTGGTMMVPATGRVTSEYGPRWGRTHHGIDIGQGGRSNVPIVAAESGQVITARYLNGYGNTVMITHNINGESITTLYAHLDSIDVSQGQSVSRGDKLGIMGNTGNSTGPHLHFEVHPGGWDSEKSNSVDPRKYVDF</sequence>
<evidence type="ECO:0000313" key="7">
    <source>
        <dbReference type="Proteomes" id="UP000248066"/>
    </source>
</evidence>
<feature type="region of interest" description="Disordered" evidence="2">
    <location>
        <begin position="268"/>
        <end position="342"/>
    </location>
</feature>
<accession>A0A2W0HQH4</accession>
<dbReference type="Gene3D" id="6.10.250.3150">
    <property type="match status" value="1"/>
</dbReference>
<dbReference type="InterPro" id="IPR050570">
    <property type="entry name" value="Cell_wall_metabolism_enzyme"/>
</dbReference>
<organism evidence="6 7">
    <name type="scientific">Alteribacter lacisalsi</name>
    <dbReference type="NCBI Taxonomy" id="2045244"/>
    <lineage>
        <taxon>Bacteria</taxon>
        <taxon>Bacillati</taxon>
        <taxon>Bacillota</taxon>
        <taxon>Bacilli</taxon>
        <taxon>Bacillales</taxon>
        <taxon>Bacillaceae</taxon>
        <taxon>Alteribacter</taxon>
    </lineage>
</organism>
<keyword evidence="7" id="KW-1185">Reference proteome</keyword>
<protein>
    <submittedName>
        <fullName evidence="6">Peptidase M23</fullName>
    </submittedName>
</protein>
<feature type="compositionally biased region" description="Low complexity" evidence="2">
    <location>
        <begin position="294"/>
        <end position="311"/>
    </location>
</feature>
<dbReference type="Gene3D" id="2.70.70.10">
    <property type="entry name" value="Glucose Permease (Domain IIA)"/>
    <property type="match status" value="1"/>
</dbReference>
<dbReference type="GO" id="GO:0004222">
    <property type="term" value="F:metalloendopeptidase activity"/>
    <property type="evidence" value="ECO:0007669"/>
    <property type="project" value="TreeGrafter"/>
</dbReference>
<dbReference type="Pfam" id="PF01551">
    <property type="entry name" value="Peptidase_M23"/>
    <property type="match status" value="1"/>
</dbReference>
<dbReference type="InterPro" id="IPR016047">
    <property type="entry name" value="M23ase_b-sheet_dom"/>
</dbReference>
<dbReference type="InterPro" id="IPR057309">
    <property type="entry name" value="PcsB_CC"/>
</dbReference>
<name>A0A2W0HQH4_9BACI</name>